<evidence type="ECO:0000313" key="3">
    <source>
        <dbReference type="Proteomes" id="UP000245698"/>
    </source>
</evidence>
<name>A0A2P9AJH1_9HYPH</name>
<accession>A0A2P9AJH1</accession>
<dbReference type="Proteomes" id="UP000245698">
    <property type="component" value="Unassembled WGS sequence"/>
</dbReference>
<feature type="region of interest" description="Disordered" evidence="1">
    <location>
        <begin position="35"/>
        <end position="63"/>
    </location>
</feature>
<dbReference type="AlphaFoldDB" id="A0A2P9AJH1"/>
<evidence type="ECO:0000256" key="1">
    <source>
        <dbReference type="SAM" id="MobiDB-lite"/>
    </source>
</evidence>
<protein>
    <submittedName>
        <fullName evidence="2">Uncharacterized protein</fullName>
    </submittedName>
</protein>
<keyword evidence="3" id="KW-1185">Reference proteome</keyword>
<dbReference type="EMBL" id="FUIG01000025">
    <property type="protein sequence ID" value="SJM31292.1"/>
    <property type="molecule type" value="Genomic_DNA"/>
</dbReference>
<reference evidence="3" key="1">
    <citation type="submission" date="2016-12" db="EMBL/GenBank/DDBJ databases">
        <authorList>
            <person name="Brunel B."/>
        </authorList>
    </citation>
    <scope>NUCLEOTIDE SEQUENCE [LARGE SCALE GENOMIC DNA]</scope>
</reference>
<organism evidence="2 3">
    <name type="scientific">Mesorhizobium delmotii</name>
    <dbReference type="NCBI Taxonomy" id="1631247"/>
    <lineage>
        <taxon>Bacteria</taxon>
        <taxon>Pseudomonadati</taxon>
        <taxon>Pseudomonadota</taxon>
        <taxon>Alphaproteobacteria</taxon>
        <taxon>Hyphomicrobiales</taxon>
        <taxon>Phyllobacteriaceae</taxon>
        <taxon>Mesorhizobium</taxon>
    </lineage>
</organism>
<sequence length="103" mass="10809">MDSGPDRINPGLKIKRLASGAASAATKAAGLQIGAEIGKPAVHPQSDADDDENRGAGDNADQDGIFDHSSAVIVVAELPGHRHELLHANFSLWRFEPDETSQG</sequence>
<proteinExistence type="predicted"/>
<gene>
    <name evidence="2" type="ORF">BQ8482_190022</name>
</gene>
<evidence type="ECO:0000313" key="2">
    <source>
        <dbReference type="EMBL" id="SJM31292.1"/>
    </source>
</evidence>